<reference evidence="1 2" key="1">
    <citation type="submission" date="2017-11" db="EMBL/GenBank/DDBJ databases">
        <title>Reclassification of Bisgaard taxon 5 as Caviibacterium pharyngocola gen. nov., sp. nov.</title>
        <authorList>
            <person name="Christensen H."/>
        </authorList>
    </citation>
    <scope>NUCLEOTIDE SEQUENCE [LARGE SCALE GENOMIC DNA]</scope>
    <source>
        <strain evidence="1 2">7_3</strain>
    </source>
</reference>
<dbReference type="PANTHER" id="PTHR12526">
    <property type="entry name" value="GLYCOSYLTRANSFERASE"/>
    <property type="match status" value="1"/>
</dbReference>
<dbReference type="Gene3D" id="3.40.50.2000">
    <property type="entry name" value="Glycogen Phosphorylase B"/>
    <property type="match status" value="1"/>
</dbReference>
<dbReference type="SUPFAM" id="SSF53756">
    <property type="entry name" value="UDP-Glycosyltransferase/glycogen phosphorylase"/>
    <property type="match status" value="1"/>
</dbReference>
<dbReference type="AlphaFoldDB" id="A0A2M8RX95"/>
<dbReference type="Pfam" id="PF13692">
    <property type="entry name" value="Glyco_trans_1_4"/>
    <property type="match status" value="1"/>
</dbReference>
<evidence type="ECO:0008006" key="3">
    <source>
        <dbReference type="Google" id="ProtNLM"/>
    </source>
</evidence>
<name>A0A2M8RX95_9PAST</name>
<dbReference type="RefSeq" id="WP_100296197.1">
    <property type="nucleotide sequence ID" value="NZ_PHGZ01000007.1"/>
</dbReference>
<evidence type="ECO:0000313" key="1">
    <source>
        <dbReference type="EMBL" id="PJG83506.1"/>
    </source>
</evidence>
<comment type="caution">
    <text evidence="1">The sequence shown here is derived from an EMBL/GenBank/DDBJ whole genome shotgun (WGS) entry which is preliminary data.</text>
</comment>
<dbReference type="Proteomes" id="UP000230282">
    <property type="component" value="Unassembled WGS sequence"/>
</dbReference>
<gene>
    <name evidence="1" type="ORF">CVP04_03825</name>
</gene>
<evidence type="ECO:0000313" key="2">
    <source>
        <dbReference type="Proteomes" id="UP000230282"/>
    </source>
</evidence>
<protein>
    <recommendedName>
        <fullName evidence="3">Glycosyltransferase</fullName>
    </recommendedName>
</protein>
<proteinExistence type="predicted"/>
<dbReference type="EMBL" id="PHGZ01000007">
    <property type="protein sequence ID" value="PJG83506.1"/>
    <property type="molecule type" value="Genomic_DNA"/>
</dbReference>
<sequence>MKNILILASDYPYPPNHGGRVDIFEKIKNLKLIGFNIYLISTVREAVKETDIDFMNNVVSENIILLRNRSLLSLFSINPFQIQSRKVDNLKIGKEIINIKSISFDYCLIEGHYCFGLYDLLKSKLTIKKVVLRVHNDESVYFKELALSTKNIFKKLFFYFEFIKFRIYDNKLKKRKDISLNLHISSKELDSYMDRNIGKNVFLPASIDISYILPYSVKNNKTVLFLGSLFMPNNIEGVFWYLNNIHKRLCEKYTDYNLIIAGNTKGVNLFHLNNKLSNFDNIKFVDSPKELSDLYAKSCVFINPMLSGAGVKLKTINAIQNGLPVVSTSVGNEGTGLKPEKDILVSDVPELFFQNVCRLLDDEDSRAALTNSAQGFIRNNYNQVNNLREILK</sequence>
<keyword evidence="2" id="KW-1185">Reference proteome</keyword>
<accession>A0A2M8RX95</accession>
<dbReference type="OrthoDB" id="9807209at2"/>
<organism evidence="1 2">
    <name type="scientific">Caviibacterium pharyngocola</name>
    <dbReference type="NCBI Taxonomy" id="28159"/>
    <lineage>
        <taxon>Bacteria</taxon>
        <taxon>Pseudomonadati</taxon>
        <taxon>Pseudomonadota</taxon>
        <taxon>Gammaproteobacteria</taxon>
        <taxon>Pasteurellales</taxon>
        <taxon>Pasteurellaceae</taxon>
        <taxon>Caviibacterium</taxon>
    </lineage>
</organism>